<evidence type="ECO:0000259" key="2">
    <source>
        <dbReference type="Pfam" id="PF07411"/>
    </source>
</evidence>
<dbReference type="InterPro" id="IPR051141">
    <property type="entry name" value="UPF0339_domain"/>
</dbReference>
<keyword evidence="4" id="KW-1185">Reference proteome</keyword>
<dbReference type="Gene3D" id="3.30.160.160">
    <property type="entry name" value="YegP-like"/>
    <property type="match status" value="1"/>
</dbReference>
<dbReference type="EMBL" id="RKQP01000001">
    <property type="protein sequence ID" value="RPE86295.1"/>
    <property type="molecule type" value="Genomic_DNA"/>
</dbReference>
<name>A0A3N4VYP5_9PAST</name>
<feature type="domain" description="DUF1508" evidence="2">
    <location>
        <begin position="8"/>
        <end position="56"/>
    </location>
</feature>
<dbReference type="PANTHER" id="PTHR40606:SF1">
    <property type="entry name" value="UPF0339 PROTEIN YEGP"/>
    <property type="match status" value="1"/>
</dbReference>
<reference evidence="3 4" key="1">
    <citation type="submission" date="2018-11" db="EMBL/GenBank/DDBJ databases">
        <title>Genomic Encyclopedia of Type Strains, Phase IV (KMG-IV): sequencing the most valuable type-strain genomes for metagenomic binning, comparative biology and taxonomic classification.</title>
        <authorList>
            <person name="Goeker M."/>
        </authorList>
    </citation>
    <scope>NUCLEOTIDE SEQUENCE [LARGE SCALE GENOMIC DNA]</scope>
    <source>
        <strain evidence="3 4">DSM 27238</strain>
    </source>
</reference>
<dbReference type="AlphaFoldDB" id="A0A3N4VYP5"/>
<protein>
    <recommendedName>
        <fullName evidence="2">DUF1508 domain-containing protein</fullName>
    </recommendedName>
</protein>
<dbReference type="OrthoDB" id="9802792at2"/>
<comment type="caution">
    <text evidence="3">The sequence shown here is derived from an EMBL/GenBank/DDBJ whole genome shotgun (WGS) entry which is preliminary data.</text>
</comment>
<sequence length="62" mass="7056">MYFEVYKDARGEFRWRLKAANHMIIATGGEGYTTKQACLKGIDSVKKMTPETEVKDLSIQAE</sequence>
<evidence type="ECO:0000256" key="1">
    <source>
        <dbReference type="ARBA" id="ARBA00007576"/>
    </source>
</evidence>
<dbReference type="InterPro" id="IPR010879">
    <property type="entry name" value="DUF1508"/>
</dbReference>
<gene>
    <name evidence="3" type="ORF">EDC46_0691</name>
</gene>
<dbReference type="SUPFAM" id="SSF160113">
    <property type="entry name" value="YegP-like"/>
    <property type="match status" value="1"/>
</dbReference>
<organism evidence="3 4">
    <name type="scientific">Vespertiliibacter pulmonis</name>
    <dbReference type="NCBI Taxonomy" id="1443036"/>
    <lineage>
        <taxon>Bacteria</taxon>
        <taxon>Pseudomonadati</taxon>
        <taxon>Pseudomonadota</taxon>
        <taxon>Gammaproteobacteria</taxon>
        <taxon>Pasteurellales</taxon>
        <taxon>Pasteurellaceae</taxon>
        <taxon>Vespertiliibacter</taxon>
    </lineage>
</organism>
<proteinExistence type="inferred from homology"/>
<evidence type="ECO:0000313" key="4">
    <source>
        <dbReference type="Proteomes" id="UP000281691"/>
    </source>
</evidence>
<dbReference type="Proteomes" id="UP000281691">
    <property type="component" value="Unassembled WGS sequence"/>
</dbReference>
<dbReference type="Pfam" id="PF07411">
    <property type="entry name" value="DUF1508"/>
    <property type="match status" value="1"/>
</dbReference>
<dbReference type="InterPro" id="IPR036913">
    <property type="entry name" value="YegP-like_sf"/>
</dbReference>
<dbReference type="RefSeq" id="WP_124211031.1">
    <property type="nucleotide sequence ID" value="NZ_CP016615.1"/>
</dbReference>
<comment type="similarity">
    <text evidence="1">Belongs to the UPF0339 family. Duplicated subfamily.</text>
</comment>
<accession>A0A3N4VYP5</accession>
<dbReference type="PANTHER" id="PTHR40606">
    <property type="match status" value="1"/>
</dbReference>
<evidence type="ECO:0000313" key="3">
    <source>
        <dbReference type="EMBL" id="RPE86295.1"/>
    </source>
</evidence>